<protein>
    <submittedName>
        <fullName evidence="2">Uncharacterized protein</fullName>
    </submittedName>
</protein>
<evidence type="ECO:0000256" key="1">
    <source>
        <dbReference type="SAM" id="MobiDB-lite"/>
    </source>
</evidence>
<accession>A0A382JLB5</accession>
<dbReference type="AlphaFoldDB" id="A0A382JLB5"/>
<feature type="non-terminal residue" evidence="2">
    <location>
        <position position="57"/>
    </location>
</feature>
<evidence type="ECO:0000313" key="2">
    <source>
        <dbReference type="EMBL" id="SVC12616.1"/>
    </source>
</evidence>
<proteinExistence type="predicted"/>
<dbReference type="EMBL" id="UINC01074932">
    <property type="protein sequence ID" value="SVC12616.1"/>
    <property type="molecule type" value="Genomic_DNA"/>
</dbReference>
<gene>
    <name evidence="2" type="ORF">METZ01_LOCUS265470</name>
</gene>
<feature type="non-terminal residue" evidence="2">
    <location>
        <position position="1"/>
    </location>
</feature>
<feature type="region of interest" description="Disordered" evidence="1">
    <location>
        <begin position="28"/>
        <end position="47"/>
    </location>
</feature>
<reference evidence="2" key="1">
    <citation type="submission" date="2018-05" db="EMBL/GenBank/DDBJ databases">
        <authorList>
            <person name="Lanie J.A."/>
            <person name="Ng W.-L."/>
            <person name="Kazmierczak K.M."/>
            <person name="Andrzejewski T.M."/>
            <person name="Davidsen T.M."/>
            <person name="Wayne K.J."/>
            <person name="Tettelin H."/>
            <person name="Glass J.I."/>
            <person name="Rusch D."/>
            <person name="Podicherti R."/>
            <person name="Tsui H.-C.T."/>
            <person name="Winkler M.E."/>
        </authorList>
    </citation>
    <scope>NUCLEOTIDE SEQUENCE</scope>
</reference>
<name>A0A382JLB5_9ZZZZ</name>
<sequence>VDAVSTIGTGGDIGRGEGQRIIGARVVNGHGSAGSRRQGGSKGRVGGTFIRGRHIIN</sequence>
<organism evidence="2">
    <name type="scientific">marine metagenome</name>
    <dbReference type="NCBI Taxonomy" id="408172"/>
    <lineage>
        <taxon>unclassified sequences</taxon>
        <taxon>metagenomes</taxon>
        <taxon>ecological metagenomes</taxon>
    </lineage>
</organism>